<keyword evidence="9" id="KW-0067">ATP-binding</keyword>
<dbReference type="SUPFAM" id="SSF52374">
    <property type="entry name" value="Nucleotidylyl transferase"/>
    <property type="match status" value="1"/>
</dbReference>
<evidence type="ECO:0000256" key="4">
    <source>
        <dbReference type="ARBA" id="ARBA00012389"/>
    </source>
</evidence>
<comment type="catalytic activity">
    <reaction evidence="14">
        <text>nicotinate beta-D-ribonucleotide + ATP + H(+) = deamido-NAD(+) + diphosphate</text>
        <dbReference type="Rhea" id="RHEA:22860"/>
        <dbReference type="ChEBI" id="CHEBI:15378"/>
        <dbReference type="ChEBI" id="CHEBI:30616"/>
        <dbReference type="ChEBI" id="CHEBI:33019"/>
        <dbReference type="ChEBI" id="CHEBI:57502"/>
        <dbReference type="ChEBI" id="CHEBI:58437"/>
        <dbReference type="EC" id="2.7.7.18"/>
    </reaction>
</comment>
<organism evidence="16 17">
    <name type="scientific">Holospora curviuscula</name>
    <dbReference type="NCBI Taxonomy" id="1082868"/>
    <lineage>
        <taxon>Bacteria</taxon>
        <taxon>Pseudomonadati</taxon>
        <taxon>Pseudomonadota</taxon>
        <taxon>Alphaproteobacteria</taxon>
        <taxon>Holosporales</taxon>
        <taxon>Holosporaceae</taxon>
        <taxon>Holospora</taxon>
    </lineage>
</organism>
<name>A0A2S5R7L3_9PROT</name>
<sequence length="301" mass="33787">MIRNGENKINQGMEISFHYPSKMKYGMFTYVMRYRKLKGKGVLKIKLILTMIVCIYASMAHALVLEDLVKDGKLEATLSQKKIGYYIGSFDPPHLGHEDVVNQILEQNLCDYVLIYPAWGGDEYKNRTDVQVRLEMLFAAFANHPKVIVTKLTSAELQGVLMKRDESLVAGKPSVKTTFIGTEYIGVIGSDTALETSKDLKKLSVFMRGIQIPEKYKEHTIGGIIAIPVQSFIVSLRAGDSIDSLKGVFSDRPIVKTISTDYIDLSSTKVRKIIKNGSALDKSFVSQGVKEIIEKYNLYQE</sequence>
<dbReference type="EC" id="2.7.7.18" evidence="4"/>
<evidence type="ECO:0000256" key="5">
    <source>
        <dbReference type="ARBA" id="ARBA00022642"/>
    </source>
</evidence>
<dbReference type="InterPro" id="IPR004821">
    <property type="entry name" value="Cyt_trans-like"/>
</dbReference>
<evidence type="ECO:0000259" key="15">
    <source>
        <dbReference type="Pfam" id="PF01467"/>
    </source>
</evidence>
<evidence type="ECO:0000256" key="12">
    <source>
        <dbReference type="ARBA" id="ARBA00033140"/>
    </source>
</evidence>
<comment type="pathway">
    <text evidence="2">Cofactor biosynthesis; NAD(+) biosynthesis; deamido-NAD(+) from nicotinate D-ribonucleotide: step 1/1.</text>
</comment>
<keyword evidence="5" id="KW-0662">Pyridine nucleotide biosynthesis</keyword>
<reference evidence="16 17" key="1">
    <citation type="submission" date="2017-11" db="EMBL/GenBank/DDBJ databases">
        <title>Comparative genomic analysis of Holospora spp., intranuclear symbionts of paramecia.</title>
        <authorList>
            <person name="Garushyants S.K."/>
            <person name="Beliavskaya A."/>
            <person name="Malko D.B."/>
            <person name="Logacheva M.D."/>
            <person name="Rautian M.S."/>
            <person name="Gelfand M.S."/>
        </authorList>
    </citation>
    <scope>NUCLEOTIDE SEQUENCE [LARGE SCALE GENOMIC DNA]</scope>
    <source>
        <strain evidence="17">02AZ16</strain>
    </source>
</reference>
<evidence type="ECO:0000256" key="7">
    <source>
        <dbReference type="ARBA" id="ARBA00022695"/>
    </source>
</evidence>
<gene>
    <name evidence="16" type="ORF">HCUR_01233</name>
</gene>
<protein>
    <recommendedName>
        <fullName evidence="4">nicotinate-nucleotide adenylyltransferase</fullName>
        <ecNumber evidence="4">2.7.7.18</ecNumber>
    </recommendedName>
    <alternativeName>
        <fullName evidence="13">Deamido-NAD(+) diphosphorylase</fullName>
    </alternativeName>
    <alternativeName>
        <fullName evidence="12">Deamido-NAD(+) pyrophosphorylase</fullName>
    </alternativeName>
    <alternativeName>
        <fullName evidence="11">Nicotinate mononucleotide adenylyltransferase</fullName>
    </alternativeName>
</protein>
<evidence type="ECO:0000256" key="6">
    <source>
        <dbReference type="ARBA" id="ARBA00022679"/>
    </source>
</evidence>
<dbReference type="Gene3D" id="3.40.50.620">
    <property type="entry name" value="HUPs"/>
    <property type="match status" value="1"/>
</dbReference>
<evidence type="ECO:0000256" key="11">
    <source>
        <dbReference type="ARBA" id="ARBA00031253"/>
    </source>
</evidence>
<accession>A0A2S5R7L3</accession>
<dbReference type="GO" id="GO:0009435">
    <property type="term" value="P:NAD+ biosynthetic process"/>
    <property type="evidence" value="ECO:0007669"/>
    <property type="project" value="InterPro"/>
</dbReference>
<keyword evidence="7 16" id="KW-0548">Nucleotidyltransferase</keyword>
<comment type="similarity">
    <text evidence="3">Belongs to the NadD family.</text>
</comment>
<evidence type="ECO:0000313" key="16">
    <source>
        <dbReference type="EMBL" id="PPE03331.1"/>
    </source>
</evidence>
<dbReference type="InterPro" id="IPR005248">
    <property type="entry name" value="NadD/NMNAT"/>
</dbReference>
<dbReference type="Proteomes" id="UP000239425">
    <property type="component" value="Unassembled WGS sequence"/>
</dbReference>
<keyword evidence="8" id="KW-0547">Nucleotide-binding</keyword>
<keyword evidence="10" id="KW-0520">NAD</keyword>
<evidence type="ECO:0000256" key="3">
    <source>
        <dbReference type="ARBA" id="ARBA00009014"/>
    </source>
</evidence>
<dbReference type="InterPro" id="IPR014729">
    <property type="entry name" value="Rossmann-like_a/b/a_fold"/>
</dbReference>
<dbReference type="GO" id="GO:0004515">
    <property type="term" value="F:nicotinate-nucleotide adenylyltransferase activity"/>
    <property type="evidence" value="ECO:0007669"/>
    <property type="project" value="UniProtKB-EC"/>
</dbReference>
<comment type="function">
    <text evidence="1">Catalyzes the reversible adenylation of nicotinate mononucleotide (NaMN) to nicotinic acid adenine dinucleotide (NaAD).</text>
</comment>
<proteinExistence type="inferred from homology"/>
<dbReference type="GO" id="GO:0005524">
    <property type="term" value="F:ATP binding"/>
    <property type="evidence" value="ECO:0007669"/>
    <property type="project" value="UniProtKB-KW"/>
</dbReference>
<evidence type="ECO:0000256" key="9">
    <source>
        <dbReference type="ARBA" id="ARBA00022840"/>
    </source>
</evidence>
<dbReference type="OrthoDB" id="5295945at2"/>
<dbReference type="EMBL" id="PHHC01000111">
    <property type="protein sequence ID" value="PPE03331.1"/>
    <property type="molecule type" value="Genomic_DNA"/>
</dbReference>
<evidence type="ECO:0000256" key="1">
    <source>
        <dbReference type="ARBA" id="ARBA00002324"/>
    </source>
</evidence>
<keyword evidence="6 16" id="KW-0808">Transferase</keyword>
<evidence type="ECO:0000256" key="14">
    <source>
        <dbReference type="ARBA" id="ARBA00048721"/>
    </source>
</evidence>
<evidence type="ECO:0000256" key="8">
    <source>
        <dbReference type="ARBA" id="ARBA00022741"/>
    </source>
</evidence>
<comment type="caution">
    <text evidence="16">The sequence shown here is derived from an EMBL/GenBank/DDBJ whole genome shotgun (WGS) entry which is preliminary data.</text>
</comment>
<evidence type="ECO:0000256" key="13">
    <source>
        <dbReference type="ARBA" id="ARBA00033353"/>
    </source>
</evidence>
<evidence type="ECO:0000256" key="2">
    <source>
        <dbReference type="ARBA" id="ARBA00005019"/>
    </source>
</evidence>
<feature type="domain" description="Cytidyltransferase-like" evidence="15">
    <location>
        <begin position="85"/>
        <end position="272"/>
    </location>
</feature>
<evidence type="ECO:0000256" key="10">
    <source>
        <dbReference type="ARBA" id="ARBA00023027"/>
    </source>
</evidence>
<keyword evidence="17" id="KW-1185">Reference proteome</keyword>
<dbReference type="Pfam" id="PF01467">
    <property type="entry name" value="CTP_transf_like"/>
    <property type="match status" value="1"/>
</dbReference>
<dbReference type="AlphaFoldDB" id="A0A2S5R7L3"/>
<dbReference type="PANTHER" id="PTHR39321">
    <property type="entry name" value="NICOTINATE-NUCLEOTIDE ADENYLYLTRANSFERASE-RELATED"/>
    <property type="match status" value="1"/>
</dbReference>
<dbReference type="PANTHER" id="PTHR39321:SF3">
    <property type="entry name" value="PHOSPHOPANTETHEINE ADENYLYLTRANSFERASE"/>
    <property type="match status" value="1"/>
</dbReference>
<evidence type="ECO:0000313" key="17">
    <source>
        <dbReference type="Proteomes" id="UP000239425"/>
    </source>
</evidence>